<feature type="binding site" evidence="15">
    <location>
        <position position="914"/>
    </location>
    <ligand>
        <name>Zn(2+)</name>
        <dbReference type="ChEBI" id="CHEBI:29105"/>
        <label>2</label>
    </ligand>
</feature>
<evidence type="ECO:0000256" key="18">
    <source>
        <dbReference type="SAM" id="SignalP"/>
    </source>
</evidence>
<dbReference type="RefSeq" id="XP_022345179.1">
    <property type="nucleotide sequence ID" value="XM_022489471.1"/>
</dbReference>
<comment type="catalytic activity">
    <reaction evidence="17">
        <text>a phosphate monoester + H2O = an alcohol + phosphate</text>
        <dbReference type="Rhea" id="RHEA:15017"/>
        <dbReference type="ChEBI" id="CHEBI:15377"/>
        <dbReference type="ChEBI" id="CHEBI:30879"/>
        <dbReference type="ChEBI" id="CHEBI:43474"/>
        <dbReference type="ChEBI" id="CHEBI:67140"/>
        <dbReference type="EC" id="3.1.3.1"/>
    </reaction>
</comment>
<feature type="binding site" evidence="15">
    <location>
        <position position="867"/>
    </location>
    <ligand>
        <name>Mg(2+)</name>
        <dbReference type="ChEBI" id="CHEBI:18420"/>
    </ligand>
</feature>
<dbReference type="GO" id="GO:0005886">
    <property type="term" value="C:plasma membrane"/>
    <property type="evidence" value="ECO:0007669"/>
    <property type="project" value="UniProtKB-SubCell"/>
</dbReference>
<dbReference type="GeneID" id="111137814"/>
<evidence type="ECO:0000256" key="14">
    <source>
        <dbReference type="PIRSR" id="PIRSR601952-1"/>
    </source>
</evidence>
<name>A0A8B8EYU7_CRAVI</name>
<organism evidence="19 20">
    <name type="scientific">Crassostrea virginica</name>
    <name type="common">Eastern oyster</name>
    <dbReference type="NCBI Taxonomy" id="6565"/>
    <lineage>
        <taxon>Eukaryota</taxon>
        <taxon>Metazoa</taxon>
        <taxon>Spiralia</taxon>
        <taxon>Lophotrochozoa</taxon>
        <taxon>Mollusca</taxon>
        <taxon>Bivalvia</taxon>
        <taxon>Autobranchia</taxon>
        <taxon>Pteriomorphia</taxon>
        <taxon>Ostreida</taxon>
        <taxon>Ostreoidea</taxon>
        <taxon>Ostreidae</taxon>
        <taxon>Crassostrea</taxon>
    </lineage>
</organism>
<evidence type="ECO:0000256" key="8">
    <source>
        <dbReference type="ARBA" id="ARBA00022801"/>
    </source>
</evidence>
<dbReference type="FunFam" id="3.40.720.10:FF:000008">
    <property type="entry name" value="Alkaline phosphatase"/>
    <property type="match status" value="2"/>
</dbReference>
<feature type="binding site" evidence="15">
    <location>
        <position position="596"/>
    </location>
    <ligand>
        <name>Zn(2+)</name>
        <dbReference type="ChEBI" id="CHEBI:29105"/>
        <label>2</label>
    </ligand>
</feature>
<evidence type="ECO:0000256" key="10">
    <source>
        <dbReference type="ARBA" id="ARBA00022842"/>
    </source>
</evidence>
<dbReference type="PRINTS" id="PR00113">
    <property type="entry name" value="ALKPHPHTASE"/>
</dbReference>
<dbReference type="SUPFAM" id="SSF53649">
    <property type="entry name" value="Alkaline phosphatase-like"/>
    <property type="match status" value="2"/>
</dbReference>
<keyword evidence="6" id="KW-0336">GPI-anchor</keyword>
<protein>
    <recommendedName>
        <fullName evidence="3 17">Alkaline phosphatase</fullName>
        <ecNumber evidence="3 17">3.1.3.1</ecNumber>
    </recommendedName>
</protein>
<evidence type="ECO:0000256" key="6">
    <source>
        <dbReference type="ARBA" id="ARBA00022622"/>
    </source>
</evidence>
<keyword evidence="7 15" id="KW-0479">Metal-binding</keyword>
<dbReference type="PANTHER" id="PTHR11596">
    <property type="entry name" value="ALKALINE PHOSPHATASE"/>
    <property type="match status" value="1"/>
</dbReference>
<comment type="cofactor">
    <cofactor evidence="15">
        <name>Mg(2+)</name>
        <dbReference type="ChEBI" id="CHEBI:18420"/>
    </cofactor>
    <text evidence="15">Binds 1 Mg(2+) ion.</text>
</comment>
<feature type="binding site" evidence="15">
    <location>
        <position position="707"/>
    </location>
    <ligand>
        <name>Mg(2+)</name>
        <dbReference type="ChEBI" id="CHEBI:18420"/>
    </ligand>
</feature>
<feature type="chain" id="PRO_5034244943" description="Alkaline phosphatase" evidence="18">
    <location>
        <begin position="20"/>
        <end position="1068"/>
    </location>
</feature>
<dbReference type="InterPro" id="IPR017850">
    <property type="entry name" value="Alkaline_phosphatase_core_sf"/>
</dbReference>
<feature type="binding site" evidence="15">
    <location>
        <position position="993"/>
    </location>
    <ligand>
        <name>Zn(2+)</name>
        <dbReference type="ChEBI" id="CHEBI:29105"/>
        <label>2</label>
    </ligand>
</feature>
<dbReference type="GO" id="GO:0004035">
    <property type="term" value="F:alkaline phosphatase activity"/>
    <property type="evidence" value="ECO:0007669"/>
    <property type="project" value="UniProtKB-EC"/>
</dbReference>
<evidence type="ECO:0000256" key="17">
    <source>
        <dbReference type="RuleBase" id="RU003947"/>
    </source>
</evidence>
<keyword evidence="5" id="KW-0597">Phosphoprotein</keyword>
<keyword evidence="19" id="KW-1185">Reference proteome</keyword>
<feature type="signal peptide" evidence="18">
    <location>
        <begin position="1"/>
        <end position="19"/>
    </location>
</feature>
<accession>A0A8B8EYU7</accession>
<feature type="active site" description="Phosphoserine intermediate" evidence="14">
    <location>
        <position position="646"/>
    </location>
</feature>
<feature type="binding site" evidence="15">
    <location>
        <position position="872"/>
    </location>
    <ligand>
        <name>Zn(2+)</name>
        <dbReference type="ChEBI" id="CHEBI:29105"/>
        <label>2</label>
    </ligand>
</feature>
<dbReference type="KEGG" id="cvn:111137814"/>
<keyword evidence="9 15" id="KW-0862">Zinc</keyword>
<evidence type="ECO:0000256" key="2">
    <source>
        <dbReference type="ARBA" id="ARBA00005984"/>
    </source>
</evidence>
<dbReference type="PROSITE" id="PS00123">
    <property type="entry name" value="ALKALINE_PHOSPHATASE"/>
    <property type="match status" value="2"/>
</dbReference>
<evidence type="ECO:0000256" key="1">
    <source>
        <dbReference type="ARBA" id="ARBA00004609"/>
    </source>
</evidence>
<evidence type="ECO:0000256" key="7">
    <source>
        <dbReference type="ARBA" id="ARBA00022723"/>
    </source>
</evidence>
<evidence type="ECO:0000256" key="11">
    <source>
        <dbReference type="ARBA" id="ARBA00023136"/>
    </source>
</evidence>
<dbReference type="AlphaFoldDB" id="A0A8B8EYU7"/>
<feature type="binding site" evidence="15">
    <location>
        <position position="913"/>
    </location>
    <ligand>
        <name>Zn(2+)</name>
        <dbReference type="ChEBI" id="CHEBI:29105"/>
        <label>2</label>
    </ligand>
</feature>
<dbReference type="Gene3D" id="3.40.720.10">
    <property type="entry name" value="Alkaline Phosphatase, subunit A"/>
    <property type="match status" value="2"/>
</dbReference>
<keyword evidence="18" id="KW-0732">Signal</keyword>
<dbReference type="EC" id="3.1.3.1" evidence="3 17"/>
<gene>
    <name evidence="20" type="primary">LOC111137814</name>
</gene>
<evidence type="ECO:0000256" key="5">
    <source>
        <dbReference type="ARBA" id="ARBA00022553"/>
    </source>
</evidence>
<evidence type="ECO:0000256" key="9">
    <source>
        <dbReference type="ARBA" id="ARBA00022833"/>
    </source>
</evidence>
<evidence type="ECO:0000313" key="19">
    <source>
        <dbReference type="Proteomes" id="UP000694844"/>
    </source>
</evidence>
<evidence type="ECO:0000256" key="13">
    <source>
        <dbReference type="ARBA" id="ARBA00023288"/>
    </source>
</evidence>
<dbReference type="PANTHER" id="PTHR11596:SF5">
    <property type="entry name" value="ALKALINE PHOSPHATASE"/>
    <property type="match status" value="1"/>
</dbReference>
<comment type="similarity">
    <text evidence="2 16">Belongs to the alkaline phosphatase family.</text>
</comment>
<keyword evidence="10 15" id="KW-0460">Magnesium</keyword>
<keyword evidence="11" id="KW-0472">Membrane</keyword>
<keyword evidence="12" id="KW-0325">Glycoprotein</keyword>
<feature type="binding site" evidence="15">
    <location>
        <position position="876"/>
    </location>
    <ligand>
        <name>Zn(2+)</name>
        <dbReference type="ChEBI" id="CHEBI:29105"/>
        <label>2</label>
    </ligand>
</feature>
<evidence type="ECO:0000256" key="4">
    <source>
        <dbReference type="ARBA" id="ARBA00022475"/>
    </source>
</evidence>
<sequence length="1068" mass="118436">MKFLGAALLWLMVIQLGNSINEDPEHWLRLAENELETALKRTKNTNRAKNVILFVGDGMGVSTVTAARIYNGQQKGGSGEENVLEFEKFPNVGLSKTYLCDRQVADSAATATAMLAGVKANWYTVGLTSKAQKGDCIVPKEAEIETIIQQSKREGKSTGIVTTSRITHATPAAAYAKVPHRYWESDVDQRKYNGSGCGQDIAQQLIYNNNNIDVIFGGGRRAFFPNTTRDPVTNISYLREDNKNLIKEWEAMMEDTGQSYRYVENTEQFRSVDPATTDKVLGLFTASNLPFELQRDKGPQGVPSLPDMTKKAIQILEKNKEGFFLLIESARIDHAHHDNKAKNALEETVALDEAVKVATELTSEEDTLIIVTADHSHVFNIAGYPKRGNDILGVVEPIPKSWFPLDDRAFTTLLYANGPSGIIPGKTRHDPKKVDTTSDNYQQTSAVPLDSETHGGEDVPIYARGPWAHLIHGVHEQHYIYHVMSLASCSGIQKSKCSLLANAGQTYIHDSKMTNYTLSILVLLFIYLSRGRNADMKLLHVLFCLWLVLVSSQISVGTNHQDPEHWLRLAENELETALKRTKNTNRAKNVILFVGDGMGVSTVTAARIYNGQQKGGSGEENVLEFEKFPNVGLSKTYLCDRQVADSAATATAMLAGVKANWYTVGLTSKAQKGDCIVPKEAEIETIIQQSKREGKSTGIVTTSRITHATPAAAYAKVPHRYWESDVDQRKYNGSGCGQDIAQQLIYKNNNIDVIFGGGRRAFFPNTTRDPVTNTSYLREDNKNLIKEWEAMMEDTGQSYRYVENTEQFRSVDPATTDKVLGLFTASNLPFELQRDKGPQGVPSLPEMTKKAIQILEKNKEGFFLLIESARIDHAHHDNKAKNALEETVALDEAVKVATELTSEEDTLIIVTADHSHVFNIAGYPKRGNDILGVVEPIPKSWFPLDDRAFTTLLYANGPSGIIPGKTRHDPTKVDTTSDNYQQTSAVPLDSETHGGEDVPIYARGPWAHLIHGVHEQHYIYHVMSLASCSGIQKSKCSLLANAGQTYIHDSKMTNYILSIFVLLFIYLS</sequence>
<dbReference type="OrthoDB" id="5818554at2759"/>
<dbReference type="GO" id="GO:0046872">
    <property type="term" value="F:metal ion binding"/>
    <property type="evidence" value="ECO:0007669"/>
    <property type="project" value="UniProtKB-KW"/>
</dbReference>
<evidence type="ECO:0000256" key="3">
    <source>
        <dbReference type="ARBA" id="ARBA00012647"/>
    </source>
</evidence>
<feature type="binding site" evidence="15">
    <location>
        <position position="709"/>
    </location>
    <ligand>
        <name>Mg(2+)</name>
        <dbReference type="ChEBI" id="CHEBI:18420"/>
    </ligand>
</feature>
<keyword evidence="13" id="KW-0449">Lipoprotein</keyword>
<feature type="binding site" evidence="15">
    <location>
        <position position="596"/>
    </location>
    <ligand>
        <name>Mg(2+)</name>
        <dbReference type="ChEBI" id="CHEBI:18420"/>
    </ligand>
</feature>
<keyword evidence="8 17" id="KW-0378">Hydrolase</keyword>
<evidence type="ECO:0000256" key="12">
    <source>
        <dbReference type="ARBA" id="ARBA00023180"/>
    </source>
</evidence>
<evidence type="ECO:0000256" key="16">
    <source>
        <dbReference type="RuleBase" id="RU003946"/>
    </source>
</evidence>
<comment type="subcellular location">
    <subcellularLocation>
        <location evidence="1">Cell membrane</location>
        <topology evidence="1">Lipid-anchor</topology>
        <topology evidence="1">GPI-anchor</topology>
    </subcellularLocation>
</comment>
<evidence type="ECO:0000313" key="20">
    <source>
        <dbReference type="RefSeq" id="XP_022345179.1"/>
    </source>
</evidence>
<dbReference type="GO" id="GO:0098552">
    <property type="term" value="C:side of membrane"/>
    <property type="evidence" value="ECO:0007669"/>
    <property type="project" value="UniProtKB-KW"/>
</dbReference>
<dbReference type="InterPro" id="IPR018299">
    <property type="entry name" value="Alkaline_phosphatase_AS"/>
</dbReference>
<dbReference type="Proteomes" id="UP000694844">
    <property type="component" value="Chromosome 5"/>
</dbReference>
<reference evidence="20" key="1">
    <citation type="submission" date="2025-08" db="UniProtKB">
        <authorList>
            <consortium name="RefSeq"/>
        </authorList>
    </citation>
    <scope>IDENTIFICATION</scope>
    <source>
        <tissue evidence="20">Whole sample</tissue>
    </source>
</reference>
<dbReference type="CDD" id="cd16012">
    <property type="entry name" value="ALP"/>
    <property type="match status" value="2"/>
</dbReference>
<proteinExistence type="inferred from homology"/>
<dbReference type="SMART" id="SM00098">
    <property type="entry name" value="alkPPc"/>
    <property type="match status" value="2"/>
</dbReference>
<keyword evidence="4" id="KW-1003">Cell membrane</keyword>
<comment type="cofactor">
    <cofactor evidence="15">
        <name>Zn(2+)</name>
        <dbReference type="ChEBI" id="CHEBI:29105"/>
    </cofactor>
    <text evidence="15">Binds 2 Zn(2+) ions.</text>
</comment>
<dbReference type="Pfam" id="PF00245">
    <property type="entry name" value="Alk_phosphatase"/>
    <property type="match status" value="2"/>
</dbReference>
<dbReference type="InterPro" id="IPR001952">
    <property type="entry name" value="Alkaline_phosphatase"/>
</dbReference>
<evidence type="ECO:0000256" key="15">
    <source>
        <dbReference type="PIRSR" id="PIRSR601952-2"/>
    </source>
</evidence>